<organism evidence="1 2">
    <name type="scientific">Pseudomonas nitroreducens</name>
    <dbReference type="NCBI Taxonomy" id="46680"/>
    <lineage>
        <taxon>Bacteria</taxon>
        <taxon>Pseudomonadati</taxon>
        <taxon>Pseudomonadota</taxon>
        <taxon>Gammaproteobacteria</taxon>
        <taxon>Pseudomonadales</taxon>
        <taxon>Pseudomonadaceae</taxon>
        <taxon>Pseudomonas</taxon>
    </lineage>
</organism>
<evidence type="ECO:0000313" key="1">
    <source>
        <dbReference type="EMBL" id="TLP76575.1"/>
    </source>
</evidence>
<dbReference type="Proteomes" id="UP000307510">
    <property type="component" value="Unassembled WGS sequence"/>
</dbReference>
<name>A0A5R9AEW4_PSENT</name>
<dbReference type="EMBL" id="VASG01000002">
    <property type="protein sequence ID" value="TLP76575.1"/>
    <property type="molecule type" value="Genomic_DNA"/>
</dbReference>
<reference evidence="2" key="2">
    <citation type="submission" date="2019-06" db="EMBL/GenBank/DDBJ databases">
        <title>AzeR, a transcriptional regulator that responds to azelaic acid in Pseudomonas nitroreducens.</title>
        <authorList>
            <person name="Bez C."/>
            <person name="Javvadi S.G."/>
            <person name="Bertani I."/>
            <person name="Devescovi G."/>
            <person name="Studholme D.J."/>
            <person name="Geller A."/>
            <person name="Levy A."/>
            <person name="Venturi V."/>
        </authorList>
    </citation>
    <scope>NUCLEOTIDE SEQUENCE [LARGE SCALE GENOMIC DNA]</scope>
    <source>
        <strain evidence="2">DSM 9128</strain>
    </source>
</reference>
<evidence type="ECO:0000313" key="2">
    <source>
        <dbReference type="Proteomes" id="UP000307510"/>
    </source>
</evidence>
<dbReference type="Pfam" id="PF13108">
    <property type="entry name" value="DUF3969"/>
    <property type="match status" value="1"/>
</dbReference>
<sequence length="150" mass="16289">MRLEIEFRCIISKAKAGRCSMSKSNLGGAMQADEKFLLDTADVSDLNKFFSIVAAGVALALKEKVLTVPEAERILFSPYMVSLLEQSGCAGGLIDLVERGCEIEDLESLIPEQLVGVLERIFNGSLREIGNGGEVLNDLLSRSCFCSKLL</sequence>
<accession>A0A5R9AEW4</accession>
<dbReference type="InterPro" id="IPR025083">
    <property type="entry name" value="DUF3969"/>
</dbReference>
<comment type="caution">
    <text evidence="1">The sequence shown here is derived from an EMBL/GenBank/DDBJ whole genome shotgun (WGS) entry which is preliminary data.</text>
</comment>
<protein>
    <submittedName>
        <fullName evidence="1">DUF3969 family protein</fullName>
    </submittedName>
</protein>
<gene>
    <name evidence="1" type="ORF">FEA48_09275</name>
</gene>
<dbReference type="AlphaFoldDB" id="A0A5R9AEW4"/>
<reference evidence="1 2" key="1">
    <citation type="submission" date="2019-05" db="EMBL/GenBank/DDBJ databases">
        <authorList>
            <person name="Moore K."/>
            <person name="O'Neill P."/>
            <person name="Farbos A."/>
            <person name="Studholme D.J."/>
        </authorList>
    </citation>
    <scope>NUCLEOTIDE SEQUENCE [LARGE SCALE GENOMIC DNA]</scope>
    <source>
        <strain evidence="1 2">DSM 9128</strain>
    </source>
</reference>
<proteinExistence type="predicted"/>